<dbReference type="PANTHER" id="PTHR41260:SF1">
    <property type="entry name" value="PROTEIN ECSC"/>
    <property type="match status" value="1"/>
</dbReference>
<name>A0A437MWJ6_9SPHI</name>
<dbReference type="AlphaFoldDB" id="A0A437MWJ6"/>
<dbReference type="EMBL" id="SACK01000002">
    <property type="protein sequence ID" value="RVU02023.1"/>
    <property type="molecule type" value="Genomic_DNA"/>
</dbReference>
<dbReference type="Pfam" id="PF12787">
    <property type="entry name" value="EcsC"/>
    <property type="match status" value="1"/>
</dbReference>
<gene>
    <name evidence="1" type="ORF">EOD41_08720</name>
</gene>
<proteinExistence type="predicted"/>
<dbReference type="OrthoDB" id="1705901at2"/>
<dbReference type="Proteomes" id="UP000282759">
    <property type="component" value="Unassembled WGS sequence"/>
</dbReference>
<dbReference type="InterPro" id="IPR024787">
    <property type="entry name" value="EcsC"/>
</dbReference>
<protein>
    <submittedName>
        <fullName evidence="1">EcsC family protein</fullName>
    </submittedName>
</protein>
<evidence type="ECO:0000313" key="1">
    <source>
        <dbReference type="EMBL" id="RVU02023.1"/>
    </source>
</evidence>
<organism evidence="1 2">
    <name type="scientific">Mucilaginibacter limnophilus</name>
    <dbReference type="NCBI Taxonomy" id="1932778"/>
    <lineage>
        <taxon>Bacteria</taxon>
        <taxon>Pseudomonadati</taxon>
        <taxon>Bacteroidota</taxon>
        <taxon>Sphingobacteriia</taxon>
        <taxon>Sphingobacteriales</taxon>
        <taxon>Sphingobacteriaceae</taxon>
        <taxon>Mucilaginibacter</taxon>
    </lineage>
</organism>
<accession>A0A437MWJ6</accession>
<evidence type="ECO:0000313" key="2">
    <source>
        <dbReference type="Proteomes" id="UP000282759"/>
    </source>
</evidence>
<keyword evidence="2" id="KW-1185">Reference proteome</keyword>
<reference evidence="1 2" key="1">
    <citation type="submission" date="2019-01" db="EMBL/GenBank/DDBJ databases">
        <authorList>
            <person name="Chen W.-M."/>
        </authorList>
    </citation>
    <scope>NUCLEOTIDE SEQUENCE [LARGE SCALE GENOMIC DNA]</scope>
    <source>
        <strain evidence="1 2">YBJ-36</strain>
    </source>
</reference>
<sequence>MDTYEQQAHIQLQFWQRRMQQKPSLGSRIAKGVQDKINGIIPEKVHNAITVAIEKMVKGVLFGARYTTTAPLTDASLELREARVRQQIEFYQKTASVEGAITGAGGILMGLADFPILIGIKIKLLFDIAALYGYDVSDYKERLYILYIFQLAFSSQKGRNEVYNKIAAWQGYSRTLPDTADEFDWRTFQQEYRDYIDLAKMAQLIPFIGAAVGAVVNYKLVAKLGETAMNCYRMRLISPLTVLNAPDI</sequence>
<comment type="caution">
    <text evidence="1">The sequence shown here is derived from an EMBL/GenBank/DDBJ whole genome shotgun (WGS) entry which is preliminary data.</text>
</comment>
<dbReference type="PANTHER" id="PTHR41260">
    <property type="entry name" value="PROTEIN ECSC"/>
    <property type="match status" value="1"/>
</dbReference>
<dbReference type="RefSeq" id="WP_127704387.1">
    <property type="nucleotide sequence ID" value="NZ_SACK01000002.1"/>
</dbReference>